<keyword evidence="3" id="KW-1185">Reference proteome</keyword>
<sequence length="74" mass="8598">MFTFSFPLSMTMFTVVLHILFHFHNACNILRKVLSLNQSYLYCAILIEKPIIPILTSTPVYYAVLPMSYSRIHS</sequence>
<dbReference type="Proteomes" id="UP000024635">
    <property type="component" value="Unassembled WGS sequence"/>
</dbReference>
<accession>A0A016WF74</accession>
<organism evidence="2 3">
    <name type="scientific">Ancylostoma ceylanicum</name>
    <dbReference type="NCBI Taxonomy" id="53326"/>
    <lineage>
        <taxon>Eukaryota</taxon>
        <taxon>Metazoa</taxon>
        <taxon>Ecdysozoa</taxon>
        <taxon>Nematoda</taxon>
        <taxon>Chromadorea</taxon>
        <taxon>Rhabditida</taxon>
        <taxon>Rhabditina</taxon>
        <taxon>Rhabditomorpha</taxon>
        <taxon>Strongyloidea</taxon>
        <taxon>Ancylostomatidae</taxon>
        <taxon>Ancylostomatinae</taxon>
        <taxon>Ancylostoma</taxon>
    </lineage>
</organism>
<feature type="transmembrane region" description="Helical" evidence="1">
    <location>
        <begin position="39"/>
        <end position="64"/>
    </location>
</feature>
<evidence type="ECO:0000256" key="1">
    <source>
        <dbReference type="SAM" id="Phobius"/>
    </source>
</evidence>
<reference evidence="3" key="1">
    <citation type="journal article" date="2015" name="Nat. Genet.">
        <title>The genome and transcriptome of the zoonotic hookworm Ancylostoma ceylanicum identify infection-specific gene families.</title>
        <authorList>
            <person name="Schwarz E.M."/>
            <person name="Hu Y."/>
            <person name="Antoshechkin I."/>
            <person name="Miller M.M."/>
            <person name="Sternberg P.W."/>
            <person name="Aroian R.V."/>
        </authorList>
    </citation>
    <scope>NUCLEOTIDE SEQUENCE</scope>
    <source>
        <strain evidence="3">HY135</strain>
    </source>
</reference>
<protein>
    <submittedName>
        <fullName evidence="2">Uncharacterized protein</fullName>
    </submittedName>
</protein>
<feature type="transmembrane region" description="Helical" evidence="1">
    <location>
        <begin position="6"/>
        <end position="27"/>
    </location>
</feature>
<gene>
    <name evidence="2" type="primary">Acey_s0715.g1780</name>
    <name evidence="2" type="ORF">Y032_0715g1780</name>
</gene>
<keyword evidence="1" id="KW-0472">Membrane</keyword>
<proteinExistence type="predicted"/>
<dbReference type="EMBL" id="JARK01000315">
    <property type="protein sequence ID" value="EYC38469.1"/>
    <property type="molecule type" value="Genomic_DNA"/>
</dbReference>
<keyword evidence="1" id="KW-1133">Transmembrane helix</keyword>
<name>A0A016WF74_9BILA</name>
<comment type="caution">
    <text evidence="2">The sequence shown here is derived from an EMBL/GenBank/DDBJ whole genome shotgun (WGS) entry which is preliminary data.</text>
</comment>
<keyword evidence="1" id="KW-0812">Transmembrane</keyword>
<evidence type="ECO:0000313" key="2">
    <source>
        <dbReference type="EMBL" id="EYC38469.1"/>
    </source>
</evidence>
<dbReference type="AlphaFoldDB" id="A0A016WF74"/>
<evidence type="ECO:0000313" key="3">
    <source>
        <dbReference type="Proteomes" id="UP000024635"/>
    </source>
</evidence>